<dbReference type="GO" id="GO:0003723">
    <property type="term" value="F:RNA binding"/>
    <property type="evidence" value="ECO:0007669"/>
    <property type="project" value="UniProtKB-UniRule"/>
</dbReference>
<accession>A0A2Z7D4K4</accession>
<evidence type="ECO:0000256" key="2">
    <source>
        <dbReference type="PROSITE-ProRule" id="PRU00176"/>
    </source>
</evidence>
<dbReference type="AlphaFoldDB" id="A0A2Z7D4K4"/>
<dbReference type="EMBL" id="KQ989636">
    <property type="protein sequence ID" value="KZV54070.1"/>
    <property type="molecule type" value="Genomic_DNA"/>
</dbReference>
<sequence>MRTCKVDAAATGKMGSPVLKKSAGGMQTAPFSAGERAESSPASGSVPNRASSGRRKKLKPKYGSPSILPTFVPQSSVEMTTSSAEATQLTEIAKPAPKAVRKVVKKVIKKKIPVSGRDTSTRVPEMMADGVAMIDETLIEKAFDWSNVAVSVGHEPIYDSPLVGNIQGSVVESKETGNTGEQSNKEEMLDEQQNLIQGTADLYNLEPIVTGAMSVDVPEPTLSKAEDPEEDKEEQAEMNNESMRKHDPSLEEVGDEKIEGISDQEVHEEFGAGNFADYDEPENMAEAETLQDEQVELNFSAKEHGARKEREIFVGGLDRDAVEEDIRKVFKYAGEVVEVRLHKDPATNKNKGFAFVQFAKKEQASYALSEMKNPVIHGKRCGTSSLDGDDTLFLGNICNTWTKDAINQKLKDYGVEGVENLTMVADPRNEGLSRGFVFIEFSSHAEALLAYKRLQKPDVVFGHSERTVKVAFAEPQREPDPEVMAQVKSMFIDGLPSHWDEDRVRENLKVFGEITKILLARNMSTAKRKDFGFVDFNTHQEAVSCVEGVNKNGLNDGNSKVTVRARLSNPLPKMQAIKGGMCGGFRIGHGRGFNQGGQPFNRVNFHYGRAIYPRGAGRGGRMASSREHEFNVPQRPVYGRHHSGRGERWGLRGAYKGPEPSRPYPCRLRHGDRGYGHYEPYRGPTYSFEEGYARPFTGRHLDDSYAYDDVDHRIKRPYYMMTFLDQDSDFAEPSRSRPRLDHSDPAIPNYGIRCQVDELAVDGSFLRQNYYGSGVSFLFLLLPSFLSTKYG</sequence>
<organism evidence="5 6">
    <name type="scientific">Dorcoceras hygrometricum</name>
    <dbReference type="NCBI Taxonomy" id="472368"/>
    <lineage>
        <taxon>Eukaryota</taxon>
        <taxon>Viridiplantae</taxon>
        <taxon>Streptophyta</taxon>
        <taxon>Embryophyta</taxon>
        <taxon>Tracheophyta</taxon>
        <taxon>Spermatophyta</taxon>
        <taxon>Magnoliopsida</taxon>
        <taxon>eudicotyledons</taxon>
        <taxon>Gunneridae</taxon>
        <taxon>Pentapetalae</taxon>
        <taxon>asterids</taxon>
        <taxon>lamiids</taxon>
        <taxon>Lamiales</taxon>
        <taxon>Gesneriaceae</taxon>
        <taxon>Didymocarpoideae</taxon>
        <taxon>Trichosporeae</taxon>
        <taxon>Loxocarpinae</taxon>
        <taxon>Dorcoceras</taxon>
    </lineage>
</organism>
<dbReference type="PANTHER" id="PTHR21245">
    <property type="entry name" value="HETEROGENEOUS NUCLEAR RIBONUCLEOPROTEIN"/>
    <property type="match status" value="1"/>
</dbReference>
<reference evidence="5 6" key="1">
    <citation type="journal article" date="2015" name="Proc. Natl. Acad. Sci. U.S.A.">
        <title>The resurrection genome of Boea hygrometrica: A blueprint for survival of dehydration.</title>
        <authorList>
            <person name="Xiao L."/>
            <person name="Yang G."/>
            <person name="Zhang L."/>
            <person name="Yang X."/>
            <person name="Zhao S."/>
            <person name="Ji Z."/>
            <person name="Zhou Q."/>
            <person name="Hu M."/>
            <person name="Wang Y."/>
            <person name="Chen M."/>
            <person name="Xu Y."/>
            <person name="Jin H."/>
            <person name="Xiao X."/>
            <person name="Hu G."/>
            <person name="Bao F."/>
            <person name="Hu Y."/>
            <person name="Wan P."/>
            <person name="Li L."/>
            <person name="Deng X."/>
            <person name="Kuang T."/>
            <person name="Xiang C."/>
            <person name="Zhu J.K."/>
            <person name="Oliver M.J."/>
            <person name="He Y."/>
        </authorList>
    </citation>
    <scope>NUCLEOTIDE SEQUENCE [LARGE SCALE GENOMIC DNA]</scope>
    <source>
        <strain evidence="6">cv. XS01</strain>
    </source>
</reference>
<dbReference type="InterPro" id="IPR035979">
    <property type="entry name" value="RBD_domain_sf"/>
</dbReference>
<dbReference type="OrthoDB" id="3800936at2759"/>
<dbReference type="FunFam" id="3.30.70.330:FF:000187">
    <property type="entry name" value="Heterogeneous nuclear ribonucleoprotein Q"/>
    <property type="match status" value="1"/>
</dbReference>
<protein>
    <submittedName>
        <fullName evidence="5">Nucleolin-like</fullName>
    </submittedName>
</protein>
<dbReference type="Pfam" id="PF00076">
    <property type="entry name" value="RRM_1"/>
    <property type="match status" value="3"/>
</dbReference>
<evidence type="ECO:0000256" key="1">
    <source>
        <dbReference type="ARBA" id="ARBA00022884"/>
    </source>
</evidence>
<dbReference type="InterPro" id="IPR000504">
    <property type="entry name" value="RRM_dom"/>
</dbReference>
<feature type="compositionally biased region" description="Basic and acidic residues" evidence="3">
    <location>
        <begin position="242"/>
        <end position="252"/>
    </location>
</feature>
<evidence type="ECO:0000259" key="4">
    <source>
        <dbReference type="PROSITE" id="PS50102"/>
    </source>
</evidence>
<dbReference type="Gene3D" id="3.30.70.330">
    <property type="match status" value="3"/>
</dbReference>
<proteinExistence type="predicted"/>
<dbReference type="SUPFAM" id="SSF54928">
    <property type="entry name" value="RNA-binding domain, RBD"/>
    <property type="match status" value="2"/>
</dbReference>
<dbReference type="InterPro" id="IPR012677">
    <property type="entry name" value="Nucleotide-bd_a/b_plait_sf"/>
</dbReference>
<dbReference type="SMART" id="SM00360">
    <property type="entry name" value="RRM"/>
    <property type="match status" value="3"/>
</dbReference>
<dbReference type="CDD" id="cd00590">
    <property type="entry name" value="RRM_SF"/>
    <property type="match status" value="2"/>
</dbReference>
<feature type="domain" description="RRM" evidence="4">
    <location>
        <begin position="488"/>
        <end position="568"/>
    </location>
</feature>
<feature type="region of interest" description="Disordered" evidence="3">
    <location>
        <begin position="218"/>
        <end position="252"/>
    </location>
</feature>
<feature type="compositionally biased region" description="Acidic residues" evidence="3">
    <location>
        <begin position="227"/>
        <end position="236"/>
    </location>
</feature>
<feature type="domain" description="RRM" evidence="4">
    <location>
        <begin position="310"/>
        <end position="380"/>
    </location>
</feature>
<name>A0A2Z7D4K4_9LAMI</name>
<keyword evidence="1 2" id="KW-0694">RNA-binding</keyword>
<feature type="compositionally biased region" description="Polar residues" evidence="3">
    <location>
        <begin position="40"/>
        <end position="51"/>
    </location>
</feature>
<evidence type="ECO:0000313" key="6">
    <source>
        <dbReference type="Proteomes" id="UP000250235"/>
    </source>
</evidence>
<evidence type="ECO:0000256" key="3">
    <source>
        <dbReference type="SAM" id="MobiDB-lite"/>
    </source>
</evidence>
<feature type="region of interest" description="Disordered" evidence="3">
    <location>
        <begin position="1"/>
        <end position="69"/>
    </location>
</feature>
<feature type="domain" description="RRM" evidence="4">
    <location>
        <begin position="390"/>
        <end position="475"/>
    </location>
</feature>
<evidence type="ECO:0000313" key="5">
    <source>
        <dbReference type="EMBL" id="KZV54070.1"/>
    </source>
</evidence>
<dbReference type="PROSITE" id="PS50102">
    <property type="entry name" value="RRM"/>
    <property type="match status" value="3"/>
</dbReference>
<keyword evidence="6" id="KW-1185">Reference proteome</keyword>
<gene>
    <name evidence="5" type="ORF">F511_36719</name>
</gene>
<dbReference type="Proteomes" id="UP000250235">
    <property type="component" value="Unassembled WGS sequence"/>
</dbReference>